<dbReference type="InterPro" id="IPR057326">
    <property type="entry name" value="KR_dom"/>
</dbReference>
<dbReference type="InterPro" id="IPR014031">
    <property type="entry name" value="Ketoacyl_synth_C"/>
</dbReference>
<evidence type="ECO:0000256" key="48">
    <source>
        <dbReference type="ARBA" id="ARBA00048420"/>
    </source>
</evidence>
<comment type="catalytic activity">
    <reaction evidence="58">
        <text>3-oxododecanoyl-[ACP] + NADPH + H(+) = (3R)-hydroxydodecanoyl-[ACP] + NADP(+)</text>
        <dbReference type="Rhea" id="RHEA:41872"/>
        <dbReference type="Rhea" id="RHEA-COMP:9641"/>
        <dbReference type="Rhea" id="RHEA-COMP:9642"/>
        <dbReference type="ChEBI" id="CHEBI:15378"/>
        <dbReference type="ChEBI" id="CHEBI:57783"/>
        <dbReference type="ChEBI" id="CHEBI:58349"/>
        <dbReference type="ChEBI" id="CHEBI:78469"/>
        <dbReference type="ChEBI" id="CHEBI:78470"/>
    </reaction>
    <physiologicalReaction direction="left-to-right" evidence="58">
        <dbReference type="Rhea" id="RHEA:41873"/>
    </physiologicalReaction>
</comment>
<evidence type="ECO:0000256" key="18">
    <source>
        <dbReference type="ARBA" id="ARBA00023002"/>
    </source>
</evidence>
<dbReference type="InterPro" id="IPR016036">
    <property type="entry name" value="Malonyl_transacylase_ACP-bd"/>
</dbReference>
<comment type="catalytic activity">
    <reaction evidence="24">
        <text>(3R)-hydroxydodecanoyl-[ACP] = (2E)-dodecenoyl-[ACP] + H2O</text>
        <dbReference type="Rhea" id="RHEA:41876"/>
        <dbReference type="Rhea" id="RHEA-COMP:9642"/>
        <dbReference type="Rhea" id="RHEA-COMP:9643"/>
        <dbReference type="ChEBI" id="CHEBI:15377"/>
        <dbReference type="ChEBI" id="CHEBI:78470"/>
        <dbReference type="ChEBI" id="CHEBI:78472"/>
    </reaction>
    <physiologicalReaction direction="left-to-right" evidence="24">
        <dbReference type="Rhea" id="RHEA:41877"/>
    </physiologicalReaction>
</comment>
<organism evidence="68">
    <name type="scientific">Magallana gigas</name>
    <name type="common">Pacific oyster</name>
    <name type="synonym">Crassostrea gigas</name>
    <dbReference type="NCBI Taxonomy" id="29159"/>
    <lineage>
        <taxon>Eukaryota</taxon>
        <taxon>Metazoa</taxon>
        <taxon>Spiralia</taxon>
        <taxon>Lophotrochozoa</taxon>
        <taxon>Mollusca</taxon>
        <taxon>Bivalvia</taxon>
        <taxon>Autobranchia</taxon>
        <taxon>Pteriomorphia</taxon>
        <taxon>Ostreida</taxon>
        <taxon>Ostreoidea</taxon>
        <taxon>Ostreidae</taxon>
        <taxon>Magallana</taxon>
    </lineage>
</organism>
<feature type="active site" description="Proton acceptor; for dehydratase activity" evidence="64">
    <location>
        <position position="964"/>
    </location>
</feature>
<comment type="catalytic activity">
    <reaction evidence="26">
        <text>(3R)-hydroxydecanoyl-[ACP] = (2E)-decenoyl-[ACP] + H2O</text>
        <dbReference type="Rhea" id="RHEA:41860"/>
        <dbReference type="Rhea" id="RHEA-COMP:9638"/>
        <dbReference type="Rhea" id="RHEA-COMP:9639"/>
        <dbReference type="ChEBI" id="CHEBI:15377"/>
        <dbReference type="ChEBI" id="CHEBI:78466"/>
        <dbReference type="ChEBI" id="CHEBI:78467"/>
    </reaction>
    <physiologicalReaction direction="left-to-right" evidence="26">
        <dbReference type="Rhea" id="RHEA:41861"/>
    </physiologicalReaction>
</comment>
<dbReference type="FunFam" id="3.40.366.10:FF:000005">
    <property type="entry name" value="Fatty acid synthase"/>
    <property type="match status" value="1"/>
</dbReference>
<dbReference type="InterPro" id="IPR020841">
    <property type="entry name" value="PKS_Beta-ketoAc_synthase_dom"/>
</dbReference>
<dbReference type="Gene3D" id="3.40.47.10">
    <property type="match status" value="1"/>
</dbReference>
<comment type="catalytic activity">
    <reaction evidence="39">
        <text>(2E)-butenoyl-[ACP] + NADPH + H(+) = butanoyl-[ACP] + NADP(+)</text>
        <dbReference type="Rhea" id="RHEA:41812"/>
        <dbReference type="Rhea" id="RHEA-COMP:9627"/>
        <dbReference type="Rhea" id="RHEA-COMP:9628"/>
        <dbReference type="ChEBI" id="CHEBI:15378"/>
        <dbReference type="ChEBI" id="CHEBI:57783"/>
        <dbReference type="ChEBI" id="CHEBI:58349"/>
        <dbReference type="ChEBI" id="CHEBI:78453"/>
        <dbReference type="ChEBI" id="CHEBI:78454"/>
    </reaction>
    <physiologicalReaction direction="left-to-right" evidence="39">
        <dbReference type="Rhea" id="RHEA:41813"/>
    </physiologicalReaction>
</comment>
<evidence type="ECO:0000256" key="9">
    <source>
        <dbReference type="ARBA" id="ARBA00022516"/>
    </source>
</evidence>
<keyword evidence="20" id="KW-0443">Lipid metabolism</keyword>
<dbReference type="Pfam" id="PF00107">
    <property type="entry name" value="ADH_zinc_N"/>
    <property type="match status" value="1"/>
</dbReference>
<comment type="catalytic activity">
    <reaction evidence="62">
        <text>(2E)-decenoyl-[ACP] + NADPH + H(+) = decanoyl-[ACP] + NADP(+)</text>
        <dbReference type="Rhea" id="RHEA:41864"/>
        <dbReference type="Rhea" id="RHEA-COMP:9639"/>
        <dbReference type="Rhea" id="RHEA-COMP:9640"/>
        <dbReference type="ChEBI" id="CHEBI:15378"/>
        <dbReference type="ChEBI" id="CHEBI:57783"/>
        <dbReference type="ChEBI" id="CHEBI:58349"/>
        <dbReference type="ChEBI" id="CHEBI:78467"/>
        <dbReference type="ChEBI" id="CHEBI:78468"/>
    </reaction>
    <physiologicalReaction direction="left-to-right" evidence="62">
        <dbReference type="Rhea" id="RHEA:41865"/>
    </physiologicalReaction>
</comment>
<dbReference type="Gene3D" id="3.40.50.150">
    <property type="entry name" value="Vaccinia Virus protein VP39"/>
    <property type="match status" value="1"/>
</dbReference>
<dbReference type="InterPro" id="IPR001031">
    <property type="entry name" value="Thioesterase"/>
</dbReference>
<evidence type="ECO:0000256" key="45">
    <source>
        <dbReference type="ARBA" id="ARBA00048051"/>
    </source>
</evidence>
<comment type="catalytic activity">
    <reaction evidence="53">
        <text>hexadecanoyl-[ACP] + H2O = hexadecanoate + holo-[ACP] + H(+)</text>
        <dbReference type="Rhea" id="RHEA:41932"/>
        <dbReference type="Rhea" id="RHEA-COMP:9652"/>
        <dbReference type="Rhea" id="RHEA-COMP:9685"/>
        <dbReference type="ChEBI" id="CHEBI:7896"/>
        <dbReference type="ChEBI" id="CHEBI:15377"/>
        <dbReference type="ChEBI" id="CHEBI:15378"/>
        <dbReference type="ChEBI" id="CHEBI:64479"/>
        <dbReference type="ChEBI" id="CHEBI:78483"/>
        <dbReference type="EC" id="3.1.2.14"/>
    </reaction>
    <physiologicalReaction direction="left-to-right" evidence="53">
        <dbReference type="Rhea" id="RHEA:41933"/>
    </physiologicalReaction>
</comment>
<keyword evidence="14" id="KW-0276">Fatty acid metabolism</keyword>
<accession>K1QGH9</accession>
<dbReference type="Pfam" id="PF00109">
    <property type="entry name" value="ketoacyl-synt"/>
    <property type="match status" value="1"/>
</dbReference>
<comment type="catalytic activity">
    <reaction evidence="31">
        <text>(3R)-hydroxybutanoyl-[ACP] = (2E)-butenoyl-[ACP] + H2O</text>
        <dbReference type="Rhea" id="RHEA:41808"/>
        <dbReference type="Rhea" id="RHEA-COMP:9626"/>
        <dbReference type="Rhea" id="RHEA-COMP:9627"/>
        <dbReference type="ChEBI" id="CHEBI:15377"/>
        <dbReference type="ChEBI" id="CHEBI:78451"/>
        <dbReference type="ChEBI" id="CHEBI:78453"/>
    </reaction>
    <physiologicalReaction direction="left-to-right" evidence="31">
        <dbReference type="Rhea" id="RHEA:41809"/>
    </physiologicalReaction>
</comment>
<evidence type="ECO:0000256" key="8">
    <source>
        <dbReference type="ARBA" id="ARBA00022450"/>
    </source>
</evidence>
<dbReference type="GO" id="GO:0004316">
    <property type="term" value="F:3-oxoacyl-[acyl-carrier-protein] reductase (NADPH) activity"/>
    <property type="evidence" value="ECO:0007669"/>
    <property type="project" value="UniProtKB-EC"/>
</dbReference>
<evidence type="ECO:0000256" key="26">
    <source>
        <dbReference type="ARBA" id="ARBA00023388"/>
    </source>
</evidence>
<comment type="catalytic activity">
    <reaction evidence="46">
        <text>(2E)-dodecenoyl-[ACP] + NADPH + H(+) = dodecanoyl-[ACP] + NADP(+)</text>
        <dbReference type="Rhea" id="RHEA:41880"/>
        <dbReference type="Rhea" id="RHEA-COMP:9643"/>
        <dbReference type="Rhea" id="RHEA-COMP:9644"/>
        <dbReference type="ChEBI" id="CHEBI:15378"/>
        <dbReference type="ChEBI" id="CHEBI:57783"/>
        <dbReference type="ChEBI" id="CHEBI:58349"/>
        <dbReference type="ChEBI" id="CHEBI:65264"/>
        <dbReference type="ChEBI" id="CHEBI:78472"/>
    </reaction>
    <physiologicalReaction direction="left-to-right" evidence="46">
        <dbReference type="Rhea" id="RHEA:41881"/>
    </physiologicalReaction>
</comment>
<dbReference type="Gene3D" id="3.40.50.1820">
    <property type="entry name" value="alpha/beta hydrolase"/>
    <property type="match status" value="1"/>
</dbReference>
<dbReference type="GO" id="GO:0006633">
    <property type="term" value="P:fatty acid biosynthetic process"/>
    <property type="evidence" value="ECO:0007669"/>
    <property type="project" value="UniProtKB-UniPathway"/>
</dbReference>
<comment type="catalytic activity">
    <reaction evidence="35">
        <text>hexanoyl-[ACP] + malonyl-[ACP] + H(+) = 3-oxooctanoyl-[ACP] + holo-[ACP] + CO2</text>
        <dbReference type="Rhea" id="RHEA:41836"/>
        <dbReference type="Rhea" id="RHEA-COMP:9623"/>
        <dbReference type="Rhea" id="RHEA-COMP:9632"/>
        <dbReference type="Rhea" id="RHEA-COMP:9633"/>
        <dbReference type="Rhea" id="RHEA-COMP:9685"/>
        <dbReference type="ChEBI" id="CHEBI:15378"/>
        <dbReference type="ChEBI" id="CHEBI:16526"/>
        <dbReference type="ChEBI" id="CHEBI:64479"/>
        <dbReference type="ChEBI" id="CHEBI:78449"/>
        <dbReference type="ChEBI" id="CHEBI:78459"/>
        <dbReference type="ChEBI" id="CHEBI:78460"/>
    </reaction>
    <physiologicalReaction direction="left-to-right" evidence="35">
        <dbReference type="Rhea" id="RHEA:41837"/>
    </physiologicalReaction>
</comment>
<evidence type="ECO:0000256" key="4">
    <source>
        <dbReference type="ARBA" id="ARBA00012873"/>
    </source>
</evidence>
<comment type="catalytic activity">
    <reaction evidence="55">
        <text>(2E)-octadecenoyl-[ACP] + NADPH + H(+) = octadecanoyl-[ACP] + NADP(+)</text>
        <dbReference type="Rhea" id="RHEA:41928"/>
        <dbReference type="Rhea" id="RHEA-COMP:9655"/>
        <dbReference type="Rhea" id="RHEA-COMP:9656"/>
        <dbReference type="ChEBI" id="CHEBI:15378"/>
        <dbReference type="ChEBI" id="CHEBI:57783"/>
        <dbReference type="ChEBI" id="CHEBI:58349"/>
        <dbReference type="ChEBI" id="CHEBI:78489"/>
        <dbReference type="ChEBI" id="CHEBI:78495"/>
    </reaction>
    <physiologicalReaction direction="left-to-right" evidence="55">
        <dbReference type="Rhea" id="RHEA:41929"/>
    </physiologicalReaction>
</comment>
<dbReference type="FunFam" id="3.40.50.720:FF:000209">
    <property type="entry name" value="Polyketide synthase Pks12"/>
    <property type="match status" value="1"/>
</dbReference>
<dbReference type="Pfam" id="PF21149">
    <property type="entry name" value="FAS_pseudo-KR"/>
    <property type="match status" value="1"/>
</dbReference>
<dbReference type="SMART" id="SM00823">
    <property type="entry name" value="PKS_PP"/>
    <property type="match status" value="1"/>
</dbReference>
<dbReference type="Pfam" id="PF21089">
    <property type="entry name" value="PKS_DH_N"/>
    <property type="match status" value="1"/>
</dbReference>
<dbReference type="InterPro" id="IPR013149">
    <property type="entry name" value="ADH-like_C"/>
</dbReference>
<evidence type="ECO:0000256" key="42">
    <source>
        <dbReference type="ARBA" id="ARBA00047897"/>
    </source>
</evidence>
<dbReference type="InterPro" id="IPR018201">
    <property type="entry name" value="Ketoacyl_synth_AS"/>
</dbReference>
<dbReference type="InterPro" id="IPR011032">
    <property type="entry name" value="GroES-like_sf"/>
</dbReference>
<dbReference type="Pfam" id="PF08659">
    <property type="entry name" value="KR"/>
    <property type="match status" value="1"/>
</dbReference>
<evidence type="ECO:0000256" key="25">
    <source>
        <dbReference type="ARBA" id="ARBA00023373"/>
    </source>
</evidence>
<dbReference type="InterPro" id="IPR036736">
    <property type="entry name" value="ACP-like_sf"/>
</dbReference>
<dbReference type="EC" id="2.3.1.85" evidence="4"/>
<dbReference type="InterPro" id="IPR050091">
    <property type="entry name" value="PKS_NRPS_Biosynth_Enz"/>
</dbReference>
<dbReference type="PANTHER" id="PTHR43775:SF7">
    <property type="entry name" value="FATTY ACID SYNTHASE"/>
    <property type="match status" value="1"/>
</dbReference>
<evidence type="ECO:0000259" key="65">
    <source>
        <dbReference type="PROSITE" id="PS50075"/>
    </source>
</evidence>
<dbReference type="Gene3D" id="3.90.180.10">
    <property type="entry name" value="Medium-chain alcohol dehydrogenases, catalytic domain"/>
    <property type="match status" value="1"/>
</dbReference>
<keyword evidence="18" id="KW-0560">Oxidoreductase</keyword>
<dbReference type="SUPFAM" id="SSF47336">
    <property type="entry name" value="ACP-like"/>
    <property type="match status" value="1"/>
</dbReference>
<dbReference type="Pfam" id="PF16197">
    <property type="entry name" value="KAsynt_C_assoc"/>
    <property type="match status" value="1"/>
</dbReference>
<evidence type="ECO:0000259" key="66">
    <source>
        <dbReference type="PROSITE" id="PS52004"/>
    </source>
</evidence>
<evidence type="ECO:0000256" key="22">
    <source>
        <dbReference type="ARBA" id="ARBA00023268"/>
    </source>
</evidence>
<dbReference type="EC" id="2.3.1.41" evidence="6"/>
<comment type="catalytic activity">
    <reaction evidence="37">
        <text>3-oxodecanoyl-[ACP] + NADPH + H(+) = (3R)-hydroxydecanoyl-[ACP] + NADP(+)</text>
        <dbReference type="Rhea" id="RHEA:41856"/>
        <dbReference type="Rhea" id="RHEA-COMP:9637"/>
        <dbReference type="Rhea" id="RHEA-COMP:9638"/>
        <dbReference type="ChEBI" id="CHEBI:15378"/>
        <dbReference type="ChEBI" id="CHEBI:57783"/>
        <dbReference type="ChEBI" id="CHEBI:58349"/>
        <dbReference type="ChEBI" id="CHEBI:78464"/>
        <dbReference type="ChEBI" id="CHEBI:78466"/>
    </reaction>
    <physiologicalReaction direction="left-to-right" evidence="37">
        <dbReference type="Rhea" id="RHEA:41857"/>
    </physiologicalReaction>
</comment>
<evidence type="ECO:0000256" key="60">
    <source>
        <dbReference type="ARBA" id="ARBA00049422"/>
    </source>
</evidence>
<comment type="catalytic activity">
    <reaction evidence="43">
        <text>3-oxobutanoyl-[ACP] + NADPH + H(+) = (3R)-hydroxybutanoyl-[ACP] + NADP(+)</text>
        <dbReference type="Rhea" id="RHEA:41804"/>
        <dbReference type="Rhea" id="RHEA-COMP:9625"/>
        <dbReference type="Rhea" id="RHEA-COMP:9626"/>
        <dbReference type="ChEBI" id="CHEBI:15378"/>
        <dbReference type="ChEBI" id="CHEBI:57783"/>
        <dbReference type="ChEBI" id="CHEBI:58349"/>
        <dbReference type="ChEBI" id="CHEBI:78450"/>
        <dbReference type="ChEBI" id="CHEBI:78451"/>
    </reaction>
    <physiologicalReaction direction="left-to-right" evidence="43">
        <dbReference type="Rhea" id="RHEA:41805"/>
    </physiologicalReaction>
</comment>
<dbReference type="Pfam" id="PF02801">
    <property type="entry name" value="Ketoacyl-synt_C"/>
    <property type="match status" value="1"/>
</dbReference>
<comment type="catalytic activity">
    <reaction evidence="48">
        <text>(2E)-octenoyl-[ACP] + NADPH + H(+) = octanoyl-[ACP] + NADP(+)</text>
        <dbReference type="Rhea" id="RHEA:41848"/>
        <dbReference type="Rhea" id="RHEA-COMP:9635"/>
        <dbReference type="Rhea" id="RHEA-COMP:9636"/>
        <dbReference type="ChEBI" id="CHEBI:15378"/>
        <dbReference type="ChEBI" id="CHEBI:57783"/>
        <dbReference type="ChEBI" id="CHEBI:58349"/>
        <dbReference type="ChEBI" id="CHEBI:78462"/>
        <dbReference type="ChEBI" id="CHEBI:78463"/>
    </reaction>
    <physiologicalReaction direction="left-to-right" evidence="48">
        <dbReference type="Rhea" id="RHEA:41849"/>
    </physiologicalReaction>
</comment>
<dbReference type="InterPro" id="IPR016039">
    <property type="entry name" value="Thiolase-like"/>
</dbReference>
<dbReference type="SUPFAM" id="SSF53335">
    <property type="entry name" value="S-adenosyl-L-methionine-dependent methyltransferases"/>
    <property type="match status" value="1"/>
</dbReference>
<evidence type="ECO:0000256" key="58">
    <source>
        <dbReference type="ARBA" id="ARBA00049263"/>
    </source>
</evidence>
<dbReference type="InterPro" id="IPR014043">
    <property type="entry name" value="Acyl_transferase_dom"/>
</dbReference>
<dbReference type="SMART" id="SM00822">
    <property type="entry name" value="PKS_KR"/>
    <property type="match status" value="1"/>
</dbReference>
<dbReference type="CDD" id="cd05195">
    <property type="entry name" value="enoyl_red"/>
    <property type="match status" value="1"/>
</dbReference>
<dbReference type="PROSITE" id="PS50075">
    <property type="entry name" value="CARRIER"/>
    <property type="match status" value="1"/>
</dbReference>
<keyword evidence="21" id="KW-0275">Fatty acid biosynthesis</keyword>
<comment type="catalytic activity">
    <reaction evidence="57">
        <text>(2E)-tetradecenoyl-[ACP] + NADPH + H(+) = tetradecanoyl-[ACP] + NADP(+)</text>
        <dbReference type="Rhea" id="RHEA:41896"/>
        <dbReference type="Rhea" id="RHEA-COMP:9647"/>
        <dbReference type="Rhea" id="RHEA-COMP:9648"/>
        <dbReference type="ChEBI" id="CHEBI:15378"/>
        <dbReference type="ChEBI" id="CHEBI:57783"/>
        <dbReference type="ChEBI" id="CHEBI:58349"/>
        <dbReference type="ChEBI" id="CHEBI:78475"/>
        <dbReference type="ChEBI" id="CHEBI:78477"/>
    </reaction>
    <physiologicalReaction direction="left-to-right" evidence="57">
        <dbReference type="Rhea" id="RHEA:41897"/>
    </physiologicalReaction>
</comment>
<dbReference type="HOGENOM" id="CLU_000022_31_7_1"/>
<comment type="catalytic activity">
    <reaction evidence="40">
        <text>dodecanoyl-[ACP] + malonyl-[ACP] + H(+) = 3-oxotetradecanoyl-[ACP] + holo-[ACP] + CO2</text>
        <dbReference type="Rhea" id="RHEA:41884"/>
        <dbReference type="Rhea" id="RHEA-COMP:9623"/>
        <dbReference type="Rhea" id="RHEA-COMP:9644"/>
        <dbReference type="Rhea" id="RHEA-COMP:9645"/>
        <dbReference type="Rhea" id="RHEA-COMP:9685"/>
        <dbReference type="ChEBI" id="CHEBI:15378"/>
        <dbReference type="ChEBI" id="CHEBI:16526"/>
        <dbReference type="ChEBI" id="CHEBI:64479"/>
        <dbReference type="ChEBI" id="CHEBI:65264"/>
        <dbReference type="ChEBI" id="CHEBI:78449"/>
        <dbReference type="ChEBI" id="CHEBI:78473"/>
    </reaction>
    <physiologicalReaction direction="left-to-right" evidence="40">
        <dbReference type="Rhea" id="RHEA:41885"/>
    </physiologicalReaction>
</comment>
<dbReference type="Gene3D" id="3.10.129.110">
    <property type="entry name" value="Polyketide synthase dehydratase"/>
    <property type="match status" value="1"/>
</dbReference>
<dbReference type="SUPFAM" id="SSF52151">
    <property type="entry name" value="FabD/lysophospholipase-like"/>
    <property type="match status" value="1"/>
</dbReference>
<dbReference type="CDD" id="cd08954">
    <property type="entry name" value="KR_1_FAS_SDR_x"/>
    <property type="match status" value="1"/>
</dbReference>
<dbReference type="FunFam" id="1.10.1200.10:FF:000013">
    <property type="entry name" value="Fatty acid synthase"/>
    <property type="match status" value="1"/>
</dbReference>
<sequence length="2565" mass="283612">MSSCNKQCDWLAIWPHMHQALVSIEVNTANIYSLKTNYNRLAKRSVLVNVSNMPARILDDPIPPADFPMELIDELELDPPVVERRTCDLVISGVSCRLPESENMAEFEQHLMNGEDMVTEDDRRWQPGLFGLPKRSGKLKTLNKFDATFFGVHPKQANNMDPQLRMLLEVTYEAIVDSGTNPSSIRGSKTGVFIGASASEAHEAWAMDPQKTVGYSMTGCTRSMFANRLSYFFDFKGPSFALDTACSSSLLALDQAVNSIRQGHCDAAIVGGCSLCLKPLTALQFLKLGMLSPEGSCKSFDASGNGYCRSEGIVVVYLQMKPEAKRIYSTVVHTKTNSDGNKEQGITFPSGQIQKRLLYDVYEEAGVAPNKVVYVEAHGTGTKAGDPQEVNTIVDVFCKDRNGPLPIGSVKSNMGHSEPASGLAAVAKVVVGMERGTMPANLHYKEPNPDIPGLTDGRLQVVTQNMPLREGFVGVNSFGFGGSNVHAILKSSDVKRENNHKASNAKRLFVYSSRTSDGVEKILNMAQNNKENIDMHALLNESANMDVSSEMYRGFTILNGSDDSKNIQAYNGEKRPTWFVFSGMGTQWHGMGRDMMVFDVFRDSIMKSDAVLSTYGVSLYDLIMTAEESVFENTVNSFICIAAIQVGLVDTLRLMGITPDGIVGHSVGELGCGYADGSLTAEETVLAAYWRGRCIRESNLPPGGMAAVGLTWEEACAQCPPGVVPACHNSEDTVTISGPKEAVATFVKQLKEKKVFAKEVNSSGVAFHSYYMAKIAPVLKTALDKVIKPKPRSKKWISSSIPEKGWESNMAQYSSAEYHVNNLVSPVLFQEALKHVPDNANVIEIAPHCLLQAILKRSLKPTCCNVGLMKRGHADNVEHFFQALGKCYSFGVKMDPLKLYPAVDFPVPRGTPMISPMIQSQWDHSADWDVPTAEDMMVGAGGDSGFVTEFVIGPDSPDNYLTGHCIDGRVLFPATGYLVLAWQALAKVTNQNWEEMPVKFSDVMIHRATILPPEGKVKFQVVIMQTTGDFEISESGSMSVSGKIKETESSETDILPYEDTPTMKLSSADVYKELRLRGYDYGSEFRGITAADINGKYGELIWNNNWISFLDTMLQMSILRLSGNGLRLPTRIKSITVNPLFHEKNAYTNDQEQSVLFVDVDEYTDRCRSGGVTIHGLHASTAPRRQQQHKPPTLEKYEFVPYVSDNYVNQSPSLKSYAALCRHYALQSLKNLQQSTTSVINQVTLQNILTELSEECQLLVEDVFPHEASSSLLELLKQKINSKDIHKDRLLKNLSQPEVLKPALDIVIENSTGSNLNVLEVEAENSCFYRDVCPQMLSHPMMNICYRVTGKADDISPDETDLYNLSSEKWNISDLPPNIKPSNLIILKNVLHKQSNLKQTLQNLTQALDQDGFLLIQEVTENFPIMLAVHYLQNHLPKIDDSDTRSLYCFCTEEKWIQLFKEIGLSLIYKRSDGIMSSLFLLRKIKPIVPITVIDVSCYNCTWFEDMKSQMLKIADGKSSKMLWLSANSGNPNGVVGMVNCLRREEGGSNIRCILNDTYEEGGLKLSEEYFSVLQEKNLVMNIYKNGTWGSFRHIPIEEDKMIVQKSSRHAYVNVLTRGDLSSLHWMESPLKFSPTKSLCSVSYAALNFRDVMLATGRLPPDAIPGDLAQQDCILGMEFSGCDSDGRKIMGLVPAKGLATHIDVSPKFLWSVPENWTLEQAATVPVVYTTVYYALVIRGRIKTGDKVLIHSGSGGVGQAAISVALHHGCEIFTTVGSKEKREFLKSKFPQLQNDHFFNSRDVSFEKEILTVTKGKGVDVVLNSLSEEKLQASLQVLAQHGRFLEIGKYDLSNNTGLGMSIFLKNISFHGILLDALFDEDNADWQEVSHLLETGIHSGAVQPLNSSVFEKNQLEEAFRFMAQGKHIGKVLIKVAEDSTCIAPENLSVIPRSSCHPDKAYIITGGLGGFGLELSEWLIERGAQCLILTSRSGVKSGYQKRKLQKWQKKGVQVIISKRDLQSEQDTADLIEETSQLKHVGGIFHLAMVLKDGLMENQTTENFESVCKPKVFGTMYLDKVTRALCKDSLDWFVVFSSVSCGRGNAGQANYGLANSFMERICEQRKEGGLHGLAIQWGAIGDVGVVLETMGNNDTVIGGTLPQRMMSCLSTLDKFLNRPEPVLSSFVLAESKTESKSGGNGQNLVQAICNILGVKDMNSISVDASLGDLGLDSLMGVEIKQTLERDFDLVLSTTEIRQLTITNLKEMSNNEGQQQHESSPLAVASYRYQLDKMMPDQPIICLQEKEDKILFLVHPLEGDCTSLKDLVEKLPYTVYGLQCSADVPLESIHSMASYYIKSIKTIQKSGPYLLSGYSFGACVAMEITAQLEAAGETISQLTLLDGSHNFVSVYTGMYRDKKTIDSEAMSETEALLNFVYQFLPTRNSAELTEKLTAAESFKDRVSIAANDLMASGLFPNVNDLEKAASSFYKRLLIAEQYSLNHNLQSPVHLLKAEDSKLQSTDSDYGLSQVCSGRLEIELVPGNHETFVQGENAAVTANCFVMCNHGIPRCD</sequence>
<dbReference type="SUPFAM" id="SSF53474">
    <property type="entry name" value="alpha/beta-Hydrolases"/>
    <property type="match status" value="1"/>
</dbReference>
<dbReference type="EC" id="3.1.2.14" evidence="3"/>
<comment type="catalytic activity">
    <reaction evidence="49">
        <text>a fatty acyl-[ACP] + malonyl-[ACP] + H(+) = a 3-oxoacyl-[ACP] + holo-[ACP] + CO2</text>
        <dbReference type="Rhea" id="RHEA:22836"/>
        <dbReference type="Rhea" id="RHEA-COMP:9623"/>
        <dbReference type="Rhea" id="RHEA-COMP:9685"/>
        <dbReference type="Rhea" id="RHEA-COMP:9916"/>
        <dbReference type="Rhea" id="RHEA-COMP:14125"/>
        <dbReference type="ChEBI" id="CHEBI:15378"/>
        <dbReference type="ChEBI" id="CHEBI:16526"/>
        <dbReference type="ChEBI" id="CHEBI:64479"/>
        <dbReference type="ChEBI" id="CHEBI:78449"/>
        <dbReference type="ChEBI" id="CHEBI:78776"/>
        <dbReference type="ChEBI" id="CHEBI:138651"/>
        <dbReference type="EC" id="2.3.1.41"/>
    </reaction>
    <physiologicalReaction direction="left-to-right" evidence="49">
        <dbReference type="Rhea" id="RHEA:22837"/>
    </physiologicalReaction>
</comment>
<keyword evidence="9" id="KW-0444">Lipid biosynthesis</keyword>
<dbReference type="GO" id="GO:0141148">
    <property type="term" value="F:enoyl-[acyl-carrier-protein] reductase (NADPH) activity"/>
    <property type="evidence" value="ECO:0007669"/>
    <property type="project" value="UniProtKB-EC"/>
</dbReference>
<comment type="catalytic activity">
    <reaction evidence="29">
        <text>(3R)-hydroxyoctadecanoyl-[ACP] = (2E)-octadecenoyl-[ACP] + H2O</text>
        <dbReference type="Rhea" id="RHEA:41924"/>
        <dbReference type="Rhea" id="RHEA-COMP:9654"/>
        <dbReference type="Rhea" id="RHEA-COMP:9655"/>
        <dbReference type="ChEBI" id="CHEBI:15377"/>
        <dbReference type="ChEBI" id="CHEBI:78488"/>
        <dbReference type="ChEBI" id="CHEBI:78489"/>
    </reaction>
    <physiologicalReaction direction="left-to-right" evidence="29">
        <dbReference type="Rhea" id="RHEA:41925"/>
    </physiologicalReaction>
</comment>
<evidence type="ECO:0000256" key="21">
    <source>
        <dbReference type="ARBA" id="ARBA00023160"/>
    </source>
</evidence>
<dbReference type="InterPro" id="IPR029063">
    <property type="entry name" value="SAM-dependent_MTases_sf"/>
</dbReference>
<keyword evidence="13" id="KW-0378">Hydrolase</keyword>
<evidence type="ECO:0000256" key="27">
    <source>
        <dbReference type="ARBA" id="ARBA00023394"/>
    </source>
</evidence>
<comment type="catalytic activity">
    <reaction evidence="38">
        <text>tetradecanoyl-[ACP] + malonyl-[ACP] + H(+) = 3-oxohexadecanoyl-[ACP] + holo-[ACP] + CO2</text>
        <dbReference type="Rhea" id="RHEA:41900"/>
        <dbReference type="Rhea" id="RHEA-COMP:9623"/>
        <dbReference type="Rhea" id="RHEA-COMP:9648"/>
        <dbReference type="Rhea" id="RHEA-COMP:9649"/>
        <dbReference type="Rhea" id="RHEA-COMP:9685"/>
        <dbReference type="ChEBI" id="CHEBI:15378"/>
        <dbReference type="ChEBI" id="CHEBI:16526"/>
        <dbReference type="ChEBI" id="CHEBI:64479"/>
        <dbReference type="ChEBI" id="CHEBI:78449"/>
        <dbReference type="ChEBI" id="CHEBI:78477"/>
        <dbReference type="ChEBI" id="CHEBI:78478"/>
    </reaction>
    <physiologicalReaction direction="left-to-right" evidence="38">
        <dbReference type="Rhea" id="RHEA:41901"/>
    </physiologicalReaction>
</comment>
<dbReference type="EC" id="1.1.1.100" evidence="5"/>
<dbReference type="InterPro" id="IPR020806">
    <property type="entry name" value="PKS_PP-bd"/>
</dbReference>
<evidence type="ECO:0000256" key="40">
    <source>
        <dbReference type="ARBA" id="ARBA00047578"/>
    </source>
</evidence>
<evidence type="ECO:0000256" key="49">
    <source>
        <dbReference type="ARBA" id="ARBA00048506"/>
    </source>
</evidence>
<keyword evidence="10" id="KW-0597">Phosphoprotein</keyword>
<keyword evidence="12" id="KW-0702">S-nitrosylation</keyword>
<dbReference type="SMART" id="SM00829">
    <property type="entry name" value="PKS_ER"/>
    <property type="match status" value="1"/>
</dbReference>
<evidence type="ECO:0000256" key="56">
    <source>
        <dbReference type="ARBA" id="ARBA00049109"/>
    </source>
</evidence>
<evidence type="ECO:0000256" key="28">
    <source>
        <dbReference type="ARBA" id="ARBA00023398"/>
    </source>
</evidence>
<comment type="catalytic activity">
    <reaction evidence="47">
        <text>tetradecanoyl-[ACP] + H2O = tetradecanoate + holo-[ACP] + H(+)</text>
        <dbReference type="Rhea" id="RHEA:30123"/>
        <dbReference type="Rhea" id="RHEA-COMP:9648"/>
        <dbReference type="Rhea" id="RHEA-COMP:9685"/>
        <dbReference type="ChEBI" id="CHEBI:15377"/>
        <dbReference type="ChEBI" id="CHEBI:15378"/>
        <dbReference type="ChEBI" id="CHEBI:30807"/>
        <dbReference type="ChEBI" id="CHEBI:64479"/>
        <dbReference type="ChEBI" id="CHEBI:78477"/>
        <dbReference type="EC" id="3.1.2.14"/>
    </reaction>
    <physiologicalReaction direction="left-to-right" evidence="47">
        <dbReference type="Rhea" id="RHEA:30124"/>
    </physiologicalReaction>
</comment>
<comment type="catalytic activity">
    <reaction evidence="54">
        <text>3-oxotetradecanoyl-[ACP] + NADPH + H(+) = (3R)-hydroxytetradecanoyl-[ACP] + NADP(+)</text>
        <dbReference type="Rhea" id="RHEA:41888"/>
        <dbReference type="Rhea" id="RHEA-COMP:9645"/>
        <dbReference type="Rhea" id="RHEA-COMP:9646"/>
        <dbReference type="ChEBI" id="CHEBI:15378"/>
        <dbReference type="ChEBI" id="CHEBI:57783"/>
        <dbReference type="ChEBI" id="CHEBI:58349"/>
        <dbReference type="ChEBI" id="CHEBI:78473"/>
        <dbReference type="ChEBI" id="CHEBI:78474"/>
    </reaction>
    <physiologicalReaction direction="left-to-right" evidence="54">
        <dbReference type="Rhea" id="RHEA:41889"/>
    </physiologicalReaction>
</comment>
<evidence type="ECO:0000256" key="1">
    <source>
        <dbReference type="ARBA" id="ARBA00005189"/>
    </source>
</evidence>
<comment type="catalytic activity">
    <reaction evidence="59">
        <text>3-oxohexadecanoyl-[ACP] + NADPH + H(+) = (3R)-hydroxyhexadecanoyl-[ACP] + NADP(+)</text>
        <dbReference type="Rhea" id="RHEA:41904"/>
        <dbReference type="Rhea" id="RHEA-COMP:9649"/>
        <dbReference type="Rhea" id="RHEA-COMP:9650"/>
        <dbReference type="ChEBI" id="CHEBI:15378"/>
        <dbReference type="ChEBI" id="CHEBI:57783"/>
        <dbReference type="ChEBI" id="CHEBI:58349"/>
        <dbReference type="ChEBI" id="CHEBI:78478"/>
        <dbReference type="ChEBI" id="CHEBI:78480"/>
    </reaction>
    <physiologicalReaction direction="left-to-right" evidence="59">
        <dbReference type="Rhea" id="RHEA:41905"/>
    </physiologicalReaction>
</comment>
<dbReference type="InterPro" id="IPR020807">
    <property type="entry name" value="PKS_DH"/>
</dbReference>
<comment type="catalytic activity">
    <reaction evidence="23">
        <text>(3R)-hydroxyoctanoyl-[ACP] = (2E)-octenoyl-[ACP] + H2O</text>
        <dbReference type="Rhea" id="RHEA:41844"/>
        <dbReference type="Rhea" id="RHEA-COMP:9634"/>
        <dbReference type="Rhea" id="RHEA-COMP:9635"/>
        <dbReference type="ChEBI" id="CHEBI:15377"/>
        <dbReference type="ChEBI" id="CHEBI:78461"/>
        <dbReference type="ChEBI" id="CHEBI:78462"/>
    </reaction>
    <physiologicalReaction direction="left-to-right" evidence="23">
        <dbReference type="Rhea" id="RHEA:41845"/>
    </physiologicalReaction>
</comment>
<evidence type="ECO:0000256" key="39">
    <source>
        <dbReference type="ARBA" id="ARBA00047500"/>
    </source>
</evidence>
<evidence type="ECO:0000256" key="24">
    <source>
        <dbReference type="ARBA" id="ARBA00023351"/>
    </source>
</evidence>
<evidence type="ECO:0000256" key="52">
    <source>
        <dbReference type="ARBA" id="ARBA00048691"/>
    </source>
</evidence>
<dbReference type="InterPro" id="IPR014030">
    <property type="entry name" value="Ketoacyl_synth_N"/>
</dbReference>
<dbReference type="GO" id="GO:0004315">
    <property type="term" value="F:3-oxoacyl-[acyl-carrier-protein] synthase activity"/>
    <property type="evidence" value="ECO:0007669"/>
    <property type="project" value="UniProtKB-EC"/>
</dbReference>
<dbReference type="FunFam" id="3.90.180.10:FF:000015">
    <property type="entry name" value="Fatty acid synthase"/>
    <property type="match status" value="1"/>
</dbReference>
<comment type="catalytic activity">
    <reaction evidence="36">
        <text>a (3R)-hydroxyacyl-[ACP] + NADP(+) = a 3-oxoacyl-[ACP] + NADPH + H(+)</text>
        <dbReference type="Rhea" id="RHEA:17397"/>
        <dbReference type="Rhea" id="RHEA-COMP:9916"/>
        <dbReference type="Rhea" id="RHEA-COMP:9945"/>
        <dbReference type="ChEBI" id="CHEBI:15378"/>
        <dbReference type="ChEBI" id="CHEBI:57783"/>
        <dbReference type="ChEBI" id="CHEBI:58349"/>
        <dbReference type="ChEBI" id="CHEBI:78776"/>
        <dbReference type="ChEBI" id="CHEBI:78827"/>
        <dbReference type="EC" id="1.1.1.100"/>
    </reaction>
    <physiologicalReaction direction="right-to-left" evidence="36">
        <dbReference type="Rhea" id="RHEA:17399"/>
    </physiologicalReaction>
</comment>
<protein>
    <recommendedName>
        <fullName evidence="7">Fatty acid synthase</fullName>
        <ecNumber evidence="5">1.1.1.100</ecNumber>
        <ecNumber evidence="2">1.3.1.39</ecNumber>
        <ecNumber evidence="6">2.3.1.41</ecNumber>
        <ecNumber evidence="4">2.3.1.85</ecNumber>
        <ecNumber evidence="3">3.1.2.14</ecNumber>
    </recommendedName>
</protein>
<evidence type="ECO:0000256" key="55">
    <source>
        <dbReference type="ARBA" id="ARBA00049019"/>
    </source>
</evidence>
<dbReference type="Gene3D" id="3.30.70.3290">
    <property type="match status" value="1"/>
</dbReference>
<dbReference type="SUPFAM" id="SSF50129">
    <property type="entry name" value="GroES-like"/>
    <property type="match status" value="1"/>
</dbReference>
<dbReference type="CDD" id="cd00833">
    <property type="entry name" value="PKS"/>
    <property type="match status" value="1"/>
</dbReference>
<dbReference type="GO" id="GO:0004312">
    <property type="term" value="F:fatty acid synthase activity"/>
    <property type="evidence" value="ECO:0007669"/>
    <property type="project" value="UniProtKB-EC"/>
</dbReference>
<evidence type="ECO:0000256" key="15">
    <source>
        <dbReference type="ARBA" id="ARBA00022857"/>
    </source>
</evidence>
<dbReference type="InterPro" id="IPR029058">
    <property type="entry name" value="AB_hydrolase_fold"/>
</dbReference>
<dbReference type="Gene3D" id="3.40.50.720">
    <property type="entry name" value="NAD(P)-binding Rossmann-like Domain"/>
    <property type="match status" value="1"/>
</dbReference>
<evidence type="ECO:0000256" key="19">
    <source>
        <dbReference type="ARBA" id="ARBA00023027"/>
    </source>
</evidence>
<comment type="catalytic activity">
    <reaction evidence="33">
        <text>acetyl-CoA + n malonyl-CoA + 2n NADPH + 2n H(+) = a long-chain fatty acid + (n+1) CoA + n CO2 + 2n NADP(+).</text>
        <dbReference type="EC" id="2.3.1.85"/>
    </reaction>
</comment>
<dbReference type="InterPro" id="IPR016035">
    <property type="entry name" value="Acyl_Trfase/lysoPLipase"/>
</dbReference>
<dbReference type="InterPro" id="IPR036291">
    <property type="entry name" value="NAD(P)-bd_dom_sf"/>
</dbReference>
<comment type="pathway">
    <text evidence="1">Lipid metabolism.</text>
</comment>
<evidence type="ECO:0000256" key="23">
    <source>
        <dbReference type="ARBA" id="ARBA00023332"/>
    </source>
</evidence>
<dbReference type="EMBL" id="JH817391">
    <property type="protein sequence ID" value="EKC30214.1"/>
    <property type="molecule type" value="Genomic_DNA"/>
</dbReference>
<evidence type="ECO:0000256" key="14">
    <source>
        <dbReference type="ARBA" id="ARBA00022832"/>
    </source>
</evidence>
<evidence type="ECO:0000256" key="20">
    <source>
        <dbReference type="ARBA" id="ARBA00023098"/>
    </source>
</evidence>
<dbReference type="SUPFAM" id="SSF53901">
    <property type="entry name" value="Thiolase-like"/>
    <property type="match status" value="1"/>
</dbReference>
<dbReference type="Pfam" id="PF00975">
    <property type="entry name" value="Thioesterase"/>
    <property type="match status" value="1"/>
</dbReference>
<dbReference type="SUPFAM" id="SSF55048">
    <property type="entry name" value="Probable ACP-binding domain of malonyl-CoA ACP transacylase"/>
    <property type="match status" value="1"/>
</dbReference>
<dbReference type="InterPro" id="IPR013968">
    <property type="entry name" value="PKS_KR"/>
</dbReference>
<evidence type="ECO:0000256" key="2">
    <source>
        <dbReference type="ARBA" id="ARBA00012004"/>
    </source>
</evidence>
<comment type="catalytic activity">
    <reaction evidence="56">
        <text>decanoyl-[ACP] + malonyl-[ACP] + H(+) = 3-oxododecanoyl-[ACP] + holo-[ACP] + CO2</text>
        <dbReference type="Rhea" id="RHEA:41868"/>
        <dbReference type="Rhea" id="RHEA-COMP:9623"/>
        <dbReference type="Rhea" id="RHEA-COMP:9640"/>
        <dbReference type="Rhea" id="RHEA-COMP:9641"/>
        <dbReference type="Rhea" id="RHEA-COMP:9685"/>
        <dbReference type="ChEBI" id="CHEBI:15378"/>
        <dbReference type="ChEBI" id="CHEBI:16526"/>
        <dbReference type="ChEBI" id="CHEBI:64479"/>
        <dbReference type="ChEBI" id="CHEBI:78449"/>
        <dbReference type="ChEBI" id="CHEBI:78468"/>
        <dbReference type="ChEBI" id="CHEBI:78469"/>
    </reaction>
    <physiologicalReaction direction="left-to-right" evidence="56">
        <dbReference type="Rhea" id="RHEA:41869"/>
    </physiologicalReaction>
</comment>
<dbReference type="InterPro" id="IPR009081">
    <property type="entry name" value="PP-bd_ACP"/>
</dbReference>
<keyword evidence="17" id="KW-0007">Acetylation</keyword>
<dbReference type="InParanoid" id="K1QGH9"/>
<dbReference type="Gene3D" id="1.10.1200.10">
    <property type="entry name" value="ACP-like"/>
    <property type="match status" value="1"/>
</dbReference>
<evidence type="ECO:0000256" key="50">
    <source>
        <dbReference type="ARBA" id="ARBA00048571"/>
    </source>
</evidence>
<evidence type="ECO:0000256" key="33">
    <source>
        <dbReference type="ARBA" id="ARBA00044883"/>
    </source>
</evidence>
<dbReference type="SUPFAM" id="SSF51735">
    <property type="entry name" value="NAD(P)-binding Rossmann-fold domains"/>
    <property type="match status" value="2"/>
</dbReference>
<dbReference type="InterPro" id="IPR049552">
    <property type="entry name" value="PKS_DH_N"/>
</dbReference>
<keyword evidence="19" id="KW-0520">NAD</keyword>
<dbReference type="InterPro" id="IPR001227">
    <property type="entry name" value="Ac_transferase_dom_sf"/>
</dbReference>
<evidence type="ECO:0000256" key="43">
    <source>
        <dbReference type="ARBA" id="ARBA00047953"/>
    </source>
</evidence>
<keyword evidence="22" id="KW-0511">Multifunctional enzyme</keyword>
<comment type="catalytic activity">
    <reaction evidence="52">
        <text>holo-[ACP] + acetyl-CoA = acetyl-[ACP] + CoA</text>
        <dbReference type="Rhea" id="RHEA:41788"/>
        <dbReference type="Rhea" id="RHEA-COMP:9621"/>
        <dbReference type="Rhea" id="RHEA-COMP:9685"/>
        <dbReference type="ChEBI" id="CHEBI:57287"/>
        <dbReference type="ChEBI" id="CHEBI:57288"/>
        <dbReference type="ChEBI" id="CHEBI:64479"/>
        <dbReference type="ChEBI" id="CHEBI:78446"/>
        <dbReference type="EC" id="2.3.1.38"/>
    </reaction>
    <physiologicalReaction direction="left-to-right" evidence="52">
        <dbReference type="Rhea" id="RHEA:41789"/>
    </physiologicalReaction>
</comment>
<comment type="catalytic activity">
    <reaction evidence="50">
        <text>3-oxohexanoyl-[ACP] + NADPH + H(+) = (3R)-hydroxyhexanoyl-[ACP] + NADP(+)</text>
        <dbReference type="Rhea" id="RHEA:41824"/>
        <dbReference type="Rhea" id="RHEA-COMP:9629"/>
        <dbReference type="Rhea" id="RHEA-COMP:9630"/>
        <dbReference type="ChEBI" id="CHEBI:15378"/>
        <dbReference type="ChEBI" id="CHEBI:57783"/>
        <dbReference type="ChEBI" id="CHEBI:58349"/>
        <dbReference type="ChEBI" id="CHEBI:78456"/>
        <dbReference type="ChEBI" id="CHEBI:78457"/>
    </reaction>
    <physiologicalReaction direction="left-to-right" evidence="50">
        <dbReference type="Rhea" id="RHEA:41825"/>
    </physiologicalReaction>
</comment>
<evidence type="ECO:0000256" key="30">
    <source>
        <dbReference type="ARBA" id="ARBA00023401"/>
    </source>
</evidence>
<dbReference type="SMART" id="SM00826">
    <property type="entry name" value="PKS_DH"/>
    <property type="match status" value="1"/>
</dbReference>
<keyword evidence="16" id="KW-0663">Pyridoxal phosphate</keyword>
<evidence type="ECO:0000256" key="34">
    <source>
        <dbReference type="ARBA" id="ARBA00047300"/>
    </source>
</evidence>
<dbReference type="InterPro" id="IPR020843">
    <property type="entry name" value="ER"/>
</dbReference>
<dbReference type="EC" id="1.3.1.39" evidence="2"/>
<reference evidence="68" key="1">
    <citation type="journal article" date="2012" name="Nature">
        <title>The oyster genome reveals stress adaptation and complexity of shell formation.</title>
        <authorList>
            <person name="Zhang G."/>
            <person name="Fang X."/>
            <person name="Guo X."/>
            <person name="Li L."/>
            <person name="Luo R."/>
            <person name="Xu F."/>
            <person name="Yang P."/>
            <person name="Zhang L."/>
            <person name="Wang X."/>
            <person name="Qi H."/>
            <person name="Xiong Z."/>
            <person name="Que H."/>
            <person name="Xie Y."/>
            <person name="Holland P.W."/>
            <person name="Paps J."/>
            <person name="Zhu Y."/>
            <person name="Wu F."/>
            <person name="Chen Y."/>
            <person name="Wang J."/>
            <person name="Peng C."/>
            <person name="Meng J."/>
            <person name="Yang L."/>
            <person name="Liu J."/>
            <person name="Wen B."/>
            <person name="Zhang N."/>
            <person name="Huang Z."/>
            <person name="Zhu Q."/>
            <person name="Feng Y."/>
            <person name="Mount A."/>
            <person name="Hedgecock D."/>
            <person name="Xu Z."/>
            <person name="Liu Y."/>
            <person name="Domazet-Loso T."/>
            <person name="Du Y."/>
            <person name="Sun X."/>
            <person name="Zhang S."/>
            <person name="Liu B."/>
            <person name="Cheng P."/>
            <person name="Jiang X."/>
            <person name="Li J."/>
            <person name="Fan D."/>
            <person name="Wang W."/>
            <person name="Fu W."/>
            <person name="Wang T."/>
            <person name="Wang B."/>
            <person name="Zhang J."/>
            <person name="Peng Z."/>
            <person name="Li Y."/>
            <person name="Li N."/>
            <person name="Wang J."/>
            <person name="Chen M."/>
            <person name="He Y."/>
            <person name="Tan F."/>
            <person name="Song X."/>
            <person name="Zheng Q."/>
            <person name="Huang R."/>
            <person name="Yang H."/>
            <person name="Du X."/>
            <person name="Chen L."/>
            <person name="Yang M."/>
            <person name="Gaffney P.M."/>
            <person name="Wang S."/>
            <person name="Luo L."/>
            <person name="She Z."/>
            <person name="Ming Y."/>
            <person name="Huang W."/>
            <person name="Zhang S."/>
            <person name="Huang B."/>
            <person name="Zhang Y."/>
            <person name="Qu T."/>
            <person name="Ni P."/>
            <person name="Miao G."/>
            <person name="Wang J."/>
            <person name="Wang Q."/>
            <person name="Steinberg C.E."/>
            <person name="Wang H."/>
            <person name="Li N."/>
            <person name="Qian L."/>
            <person name="Zhang G."/>
            <person name="Li Y."/>
            <person name="Yang H."/>
            <person name="Liu X."/>
            <person name="Wang J."/>
            <person name="Yin Y."/>
            <person name="Wang J."/>
        </authorList>
    </citation>
    <scope>NUCLEOTIDE SEQUENCE [LARGE SCALE GENOMIC DNA]</scope>
    <source>
        <strain evidence="68">05x7-T-G4-1.051#20</strain>
    </source>
</reference>
<dbReference type="GO" id="GO:0031177">
    <property type="term" value="F:phosphopantetheine binding"/>
    <property type="evidence" value="ECO:0007669"/>
    <property type="project" value="InterPro"/>
</dbReference>
<evidence type="ECO:0000256" key="38">
    <source>
        <dbReference type="ARBA" id="ARBA00047451"/>
    </source>
</evidence>
<dbReference type="InterPro" id="IPR049391">
    <property type="entry name" value="FAS_pseudo-KR"/>
</dbReference>
<comment type="catalytic activity">
    <reaction evidence="28">
        <text>(3R)-hydroxytetradecanoyl-[ACP] = (2E)-tetradecenoyl-[ACP] + H2O</text>
        <dbReference type="Rhea" id="RHEA:41892"/>
        <dbReference type="Rhea" id="RHEA-COMP:9646"/>
        <dbReference type="Rhea" id="RHEA-COMP:9647"/>
        <dbReference type="ChEBI" id="CHEBI:15377"/>
        <dbReference type="ChEBI" id="CHEBI:78474"/>
        <dbReference type="ChEBI" id="CHEBI:78475"/>
    </reaction>
    <physiologicalReaction direction="left-to-right" evidence="28">
        <dbReference type="Rhea" id="RHEA:41893"/>
    </physiologicalReaction>
</comment>
<evidence type="ECO:0000256" key="57">
    <source>
        <dbReference type="ARBA" id="ARBA00049171"/>
    </source>
</evidence>
<evidence type="ECO:0000256" key="3">
    <source>
        <dbReference type="ARBA" id="ARBA00012480"/>
    </source>
</evidence>
<feature type="region of interest" description="C-terminal hotdog fold" evidence="64">
    <location>
        <begin position="1062"/>
        <end position="1188"/>
    </location>
</feature>
<evidence type="ECO:0000259" key="67">
    <source>
        <dbReference type="PROSITE" id="PS52019"/>
    </source>
</evidence>
<evidence type="ECO:0000256" key="54">
    <source>
        <dbReference type="ARBA" id="ARBA00048935"/>
    </source>
</evidence>
<evidence type="ECO:0000256" key="53">
    <source>
        <dbReference type="ARBA" id="ARBA00048704"/>
    </source>
</evidence>
<dbReference type="InterPro" id="IPR049900">
    <property type="entry name" value="PKS_mFAS_DH"/>
</dbReference>
<evidence type="ECO:0000256" key="31">
    <source>
        <dbReference type="ARBA" id="ARBA00023402"/>
    </source>
</evidence>
<evidence type="ECO:0000256" key="62">
    <source>
        <dbReference type="ARBA" id="ARBA00049521"/>
    </source>
</evidence>
<evidence type="ECO:0000256" key="37">
    <source>
        <dbReference type="ARBA" id="ARBA00047440"/>
    </source>
</evidence>
<comment type="catalytic activity">
    <reaction evidence="27">
        <text>a (3R)-hydroxyacyl-[ACP] = a (2E)-enoyl-[ACP] + H2O</text>
        <dbReference type="Rhea" id="RHEA:13097"/>
        <dbReference type="Rhea" id="RHEA-COMP:9925"/>
        <dbReference type="Rhea" id="RHEA-COMP:9945"/>
        <dbReference type="ChEBI" id="CHEBI:15377"/>
        <dbReference type="ChEBI" id="CHEBI:78784"/>
        <dbReference type="ChEBI" id="CHEBI:78827"/>
        <dbReference type="EC" id="4.2.1.59"/>
    </reaction>
    <physiologicalReaction direction="left-to-right" evidence="27">
        <dbReference type="Rhea" id="RHEA:13098"/>
    </physiologicalReaction>
</comment>
<keyword evidence="8" id="KW-0596">Phosphopantetheine</keyword>
<evidence type="ECO:0000256" key="13">
    <source>
        <dbReference type="ARBA" id="ARBA00022801"/>
    </source>
</evidence>
<comment type="catalytic activity">
    <reaction evidence="30">
        <text>(3R)-hydroxyhexadecanoyl-[ACP] = (2E)-hexadecenoyl-[ACP] + H2O</text>
        <dbReference type="Rhea" id="RHEA:41908"/>
        <dbReference type="Rhea" id="RHEA-COMP:9650"/>
        <dbReference type="Rhea" id="RHEA-COMP:9651"/>
        <dbReference type="ChEBI" id="CHEBI:15377"/>
        <dbReference type="ChEBI" id="CHEBI:78480"/>
        <dbReference type="ChEBI" id="CHEBI:78481"/>
    </reaction>
    <physiologicalReaction direction="left-to-right" evidence="30">
        <dbReference type="Rhea" id="RHEA:41909"/>
    </physiologicalReaction>
</comment>
<evidence type="ECO:0000256" key="11">
    <source>
        <dbReference type="ARBA" id="ARBA00022679"/>
    </source>
</evidence>
<dbReference type="Pfam" id="PF00698">
    <property type="entry name" value="Acyl_transf_1"/>
    <property type="match status" value="1"/>
</dbReference>
<dbReference type="Pfam" id="PF00550">
    <property type="entry name" value="PP-binding"/>
    <property type="match status" value="1"/>
</dbReference>
<evidence type="ECO:0000313" key="68">
    <source>
        <dbReference type="EMBL" id="EKC30214.1"/>
    </source>
</evidence>
<comment type="catalytic activity">
    <reaction evidence="61">
        <text>butanoyl-[ACP] + malonyl-[ACP] + H(+) = 3-oxohexanoyl-[ACP] + holo-[ACP] + CO2</text>
        <dbReference type="Rhea" id="RHEA:41820"/>
        <dbReference type="Rhea" id="RHEA-COMP:9623"/>
        <dbReference type="Rhea" id="RHEA-COMP:9628"/>
        <dbReference type="Rhea" id="RHEA-COMP:9629"/>
        <dbReference type="Rhea" id="RHEA-COMP:9685"/>
        <dbReference type="ChEBI" id="CHEBI:15378"/>
        <dbReference type="ChEBI" id="CHEBI:16526"/>
        <dbReference type="ChEBI" id="CHEBI:64479"/>
        <dbReference type="ChEBI" id="CHEBI:78449"/>
        <dbReference type="ChEBI" id="CHEBI:78454"/>
        <dbReference type="ChEBI" id="CHEBI:78456"/>
    </reaction>
    <physiologicalReaction direction="left-to-right" evidence="61">
        <dbReference type="Rhea" id="RHEA:41821"/>
    </physiologicalReaction>
</comment>
<dbReference type="SMART" id="SM00825">
    <property type="entry name" value="PKS_KS"/>
    <property type="match status" value="1"/>
</dbReference>
<dbReference type="GO" id="GO:0019171">
    <property type="term" value="F:(3R)-hydroxyacyl-[acyl-carrier-protein] dehydratase activity"/>
    <property type="evidence" value="ECO:0007669"/>
    <property type="project" value="UniProtKB-EC"/>
</dbReference>
<evidence type="ECO:0000256" key="6">
    <source>
        <dbReference type="ARBA" id="ARBA00013191"/>
    </source>
</evidence>
<comment type="catalytic activity">
    <reaction evidence="51">
        <text>a 2,3-saturated acyl-[ACP] + NADP(+) = a (2E)-enoyl-[ACP] + NADPH + H(+)</text>
        <dbReference type="Rhea" id="RHEA:22564"/>
        <dbReference type="Rhea" id="RHEA-COMP:9925"/>
        <dbReference type="Rhea" id="RHEA-COMP:9926"/>
        <dbReference type="ChEBI" id="CHEBI:15378"/>
        <dbReference type="ChEBI" id="CHEBI:57783"/>
        <dbReference type="ChEBI" id="CHEBI:58349"/>
        <dbReference type="ChEBI" id="CHEBI:78784"/>
        <dbReference type="ChEBI" id="CHEBI:78785"/>
        <dbReference type="EC" id="1.3.1.39"/>
    </reaction>
    <physiologicalReaction direction="right-to-left" evidence="51">
        <dbReference type="Rhea" id="RHEA:22566"/>
    </physiologicalReaction>
</comment>
<dbReference type="PROSITE" id="PS52004">
    <property type="entry name" value="KS3_2"/>
    <property type="match status" value="1"/>
</dbReference>
<dbReference type="InterPro" id="IPR042104">
    <property type="entry name" value="PKS_dehydratase_sf"/>
</dbReference>
<feature type="region of interest" description="N-terminal hotdog fold" evidence="64">
    <location>
        <begin position="931"/>
        <end position="1051"/>
    </location>
</feature>
<comment type="catalytic activity">
    <reaction evidence="44">
        <text>acetyl-[ACP] + malonyl-[ACP] + H(+) = 3-oxobutanoyl-[ACP] + holo-[ACP] + CO2</text>
        <dbReference type="Rhea" id="RHEA:41800"/>
        <dbReference type="Rhea" id="RHEA-COMP:9621"/>
        <dbReference type="Rhea" id="RHEA-COMP:9623"/>
        <dbReference type="Rhea" id="RHEA-COMP:9625"/>
        <dbReference type="Rhea" id="RHEA-COMP:9685"/>
        <dbReference type="ChEBI" id="CHEBI:15378"/>
        <dbReference type="ChEBI" id="CHEBI:16526"/>
        <dbReference type="ChEBI" id="CHEBI:64479"/>
        <dbReference type="ChEBI" id="CHEBI:78446"/>
        <dbReference type="ChEBI" id="CHEBI:78449"/>
        <dbReference type="ChEBI" id="CHEBI:78450"/>
    </reaction>
    <physiologicalReaction direction="left-to-right" evidence="44">
        <dbReference type="Rhea" id="RHEA:41801"/>
    </physiologicalReaction>
</comment>
<evidence type="ECO:0000256" key="29">
    <source>
        <dbReference type="ARBA" id="ARBA00023399"/>
    </source>
</evidence>
<comment type="catalytic activity">
    <reaction evidence="34">
        <text>3-oxooctadecanoyl-[ACP] + NADPH + H(+) = (3R)-hydroxyoctadecanoyl-[ACP] + NADP(+)</text>
        <dbReference type="Rhea" id="RHEA:41920"/>
        <dbReference type="Rhea" id="RHEA-COMP:9653"/>
        <dbReference type="Rhea" id="RHEA-COMP:9654"/>
        <dbReference type="ChEBI" id="CHEBI:15378"/>
        <dbReference type="ChEBI" id="CHEBI:57783"/>
        <dbReference type="ChEBI" id="CHEBI:58349"/>
        <dbReference type="ChEBI" id="CHEBI:78487"/>
        <dbReference type="ChEBI" id="CHEBI:78488"/>
    </reaction>
    <physiologicalReaction direction="left-to-right" evidence="34">
        <dbReference type="Rhea" id="RHEA:41921"/>
    </physiologicalReaction>
</comment>
<dbReference type="PROSITE" id="PS00606">
    <property type="entry name" value="KS3_1"/>
    <property type="match status" value="1"/>
</dbReference>
<evidence type="ECO:0000256" key="35">
    <source>
        <dbReference type="ARBA" id="ARBA00047394"/>
    </source>
</evidence>
<dbReference type="PROSITE" id="PS52019">
    <property type="entry name" value="PKS_MFAS_DH"/>
    <property type="match status" value="1"/>
</dbReference>
<proteinExistence type="predicted"/>
<evidence type="ECO:0000256" key="47">
    <source>
        <dbReference type="ARBA" id="ARBA00048289"/>
    </source>
</evidence>
<evidence type="ECO:0000256" key="63">
    <source>
        <dbReference type="ARBA" id="ARBA00049533"/>
    </source>
</evidence>
<evidence type="ECO:0000256" key="10">
    <source>
        <dbReference type="ARBA" id="ARBA00022553"/>
    </source>
</evidence>
<comment type="function">
    <text evidence="32">Fatty acid synthetase is a multifunctional enzyme that catalyzes the de novo biosynthesis of long-chain saturated fatty acids starting from acetyl-CoA and malonyl-CoA in the presence of NADPH. This multifunctional protein contains 7 catalytic activities and a site for the binding of the prosthetic group 4'-phosphopantetheine of the acyl carrier protein ([ACP]) domain.</text>
</comment>
<dbReference type="SMR" id="K1QGH9"/>
<evidence type="ECO:0000256" key="51">
    <source>
        <dbReference type="ARBA" id="ARBA00048650"/>
    </source>
</evidence>
<feature type="domain" description="Ketosynthase family 3 (KS3)" evidence="66">
    <location>
        <begin position="86"/>
        <end position="491"/>
    </location>
</feature>
<evidence type="ECO:0000256" key="46">
    <source>
        <dbReference type="ARBA" id="ARBA00048281"/>
    </source>
</evidence>
<dbReference type="SMART" id="SM00827">
    <property type="entry name" value="PKS_AT"/>
    <property type="match status" value="1"/>
</dbReference>
<keyword evidence="15" id="KW-0521">NADP</keyword>
<comment type="catalytic activity">
    <reaction evidence="41">
        <text>(2E)-hexadecenoyl-[ACP] + NADPH + H(+) = hexadecanoyl-[ACP] + NADP(+)</text>
        <dbReference type="Rhea" id="RHEA:41912"/>
        <dbReference type="Rhea" id="RHEA-COMP:9651"/>
        <dbReference type="Rhea" id="RHEA-COMP:9652"/>
        <dbReference type="ChEBI" id="CHEBI:15378"/>
        <dbReference type="ChEBI" id="CHEBI:57783"/>
        <dbReference type="ChEBI" id="CHEBI:58349"/>
        <dbReference type="ChEBI" id="CHEBI:78481"/>
        <dbReference type="ChEBI" id="CHEBI:78483"/>
    </reaction>
    <physiologicalReaction direction="left-to-right" evidence="41">
        <dbReference type="Rhea" id="RHEA:41913"/>
    </physiologicalReaction>
</comment>
<dbReference type="GO" id="GO:0016297">
    <property type="term" value="F:fatty acyl-[ACP] hydrolase activity"/>
    <property type="evidence" value="ECO:0007669"/>
    <property type="project" value="UniProtKB-EC"/>
</dbReference>
<evidence type="ECO:0000256" key="64">
    <source>
        <dbReference type="PROSITE-ProRule" id="PRU01363"/>
    </source>
</evidence>
<feature type="active site" description="Proton donor; for dehydratase activity" evidence="64">
    <location>
        <position position="1111"/>
    </location>
</feature>
<evidence type="ECO:0000256" key="36">
    <source>
        <dbReference type="ARBA" id="ARBA00047400"/>
    </source>
</evidence>
<evidence type="ECO:0000256" key="7">
    <source>
        <dbReference type="ARBA" id="ARBA00018769"/>
    </source>
</evidence>
<comment type="catalytic activity">
    <reaction evidence="42">
        <text>(2E)-hexenoyl-[ACP] + NADPH + H(+) = hexanoyl-[ACP] + NADP(+)</text>
        <dbReference type="Rhea" id="RHEA:41832"/>
        <dbReference type="Rhea" id="RHEA-COMP:9631"/>
        <dbReference type="Rhea" id="RHEA-COMP:9632"/>
        <dbReference type="ChEBI" id="CHEBI:15378"/>
        <dbReference type="ChEBI" id="CHEBI:57783"/>
        <dbReference type="ChEBI" id="CHEBI:58349"/>
        <dbReference type="ChEBI" id="CHEBI:78458"/>
        <dbReference type="ChEBI" id="CHEBI:78459"/>
    </reaction>
    <physiologicalReaction direction="left-to-right" evidence="42">
        <dbReference type="Rhea" id="RHEA:41833"/>
    </physiologicalReaction>
</comment>
<dbReference type="InterPro" id="IPR032821">
    <property type="entry name" value="PKS_assoc"/>
</dbReference>
<evidence type="ECO:0000256" key="59">
    <source>
        <dbReference type="ARBA" id="ARBA00049414"/>
    </source>
</evidence>
<dbReference type="Gene3D" id="3.40.366.10">
    <property type="entry name" value="Malonyl-Coenzyme A Acyl Carrier Protein, domain 2"/>
    <property type="match status" value="1"/>
</dbReference>
<evidence type="ECO:0000256" key="41">
    <source>
        <dbReference type="ARBA" id="ARBA00047810"/>
    </source>
</evidence>
<comment type="catalytic activity">
    <reaction evidence="25">
        <text>(3R)-hydroxyhexanoyl-[ACP] = (2E)-hexenoyl-[ACP] + H2O</text>
        <dbReference type="Rhea" id="RHEA:41828"/>
        <dbReference type="Rhea" id="RHEA-COMP:9630"/>
        <dbReference type="Rhea" id="RHEA-COMP:9631"/>
        <dbReference type="ChEBI" id="CHEBI:15377"/>
        <dbReference type="ChEBI" id="CHEBI:78457"/>
        <dbReference type="ChEBI" id="CHEBI:78458"/>
    </reaction>
    <physiologicalReaction direction="left-to-right" evidence="25">
        <dbReference type="Rhea" id="RHEA:41829"/>
    </physiologicalReaction>
</comment>
<evidence type="ECO:0000256" key="12">
    <source>
        <dbReference type="ARBA" id="ARBA00022799"/>
    </source>
</evidence>
<dbReference type="FunCoup" id="K1QGH9">
    <property type="interactions" value="465"/>
</dbReference>
<evidence type="ECO:0000256" key="17">
    <source>
        <dbReference type="ARBA" id="ARBA00022990"/>
    </source>
</evidence>
<name>K1QGH9_MAGGI</name>
<dbReference type="PANTHER" id="PTHR43775">
    <property type="entry name" value="FATTY ACID SYNTHASE"/>
    <property type="match status" value="1"/>
</dbReference>
<comment type="catalytic activity">
    <reaction evidence="45">
        <text>hexadecanoyl-[ACP] + malonyl-[ACP] + H(+) = 3-oxooctadecanoyl-[ACP] + holo-[ACP] + CO2</text>
        <dbReference type="Rhea" id="RHEA:41916"/>
        <dbReference type="Rhea" id="RHEA-COMP:9623"/>
        <dbReference type="Rhea" id="RHEA-COMP:9652"/>
        <dbReference type="Rhea" id="RHEA-COMP:9653"/>
        <dbReference type="Rhea" id="RHEA-COMP:9685"/>
        <dbReference type="ChEBI" id="CHEBI:15378"/>
        <dbReference type="ChEBI" id="CHEBI:16526"/>
        <dbReference type="ChEBI" id="CHEBI:64479"/>
        <dbReference type="ChEBI" id="CHEBI:78449"/>
        <dbReference type="ChEBI" id="CHEBI:78483"/>
        <dbReference type="ChEBI" id="CHEBI:78487"/>
    </reaction>
    <physiologicalReaction direction="left-to-right" evidence="45">
        <dbReference type="Rhea" id="RHEA:41917"/>
    </physiologicalReaction>
</comment>
<evidence type="ECO:0000256" key="61">
    <source>
        <dbReference type="ARBA" id="ARBA00049449"/>
    </source>
</evidence>
<evidence type="ECO:0000256" key="32">
    <source>
        <dbReference type="ARBA" id="ARBA00023442"/>
    </source>
</evidence>
<dbReference type="GO" id="GO:0004313">
    <property type="term" value="F:[acyl-carrier-protein] S-acetyltransferase activity"/>
    <property type="evidence" value="ECO:0007669"/>
    <property type="project" value="UniProtKB-EC"/>
</dbReference>
<evidence type="ECO:0000256" key="5">
    <source>
        <dbReference type="ARBA" id="ARBA00012948"/>
    </source>
</evidence>
<keyword evidence="11" id="KW-0808">Transferase</keyword>
<evidence type="ECO:0000256" key="44">
    <source>
        <dbReference type="ARBA" id="ARBA00047961"/>
    </source>
</evidence>
<evidence type="ECO:0000256" key="16">
    <source>
        <dbReference type="ARBA" id="ARBA00022898"/>
    </source>
</evidence>
<comment type="catalytic activity">
    <reaction evidence="63">
        <text>octanoyl-[ACP] + malonyl-[ACP] + H(+) = 3-oxodecanoyl-[ACP] + holo-[ACP] + CO2</text>
        <dbReference type="Rhea" id="RHEA:41852"/>
        <dbReference type="Rhea" id="RHEA-COMP:9623"/>
        <dbReference type="Rhea" id="RHEA-COMP:9636"/>
        <dbReference type="Rhea" id="RHEA-COMP:9637"/>
        <dbReference type="Rhea" id="RHEA-COMP:9685"/>
        <dbReference type="ChEBI" id="CHEBI:15378"/>
        <dbReference type="ChEBI" id="CHEBI:16526"/>
        <dbReference type="ChEBI" id="CHEBI:64479"/>
        <dbReference type="ChEBI" id="CHEBI:78449"/>
        <dbReference type="ChEBI" id="CHEBI:78463"/>
        <dbReference type="ChEBI" id="CHEBI:78464"/>
    </reaction>
    <physiologicalReaction direction="left-to-right" evidence="63">
        <dbReference type="Rhea" id="RHEA:41853"/>
    </physiologicalReaction>
</comment>
<feature type="domain" description="Carrier" evidence="65">
    <location>
        <begin position="2190"/>
        <end position="2270"/>
    </location>
</feature>
<dbReference type="UniPathway" id="UPA00094"/>
<feature type="domain" description="PKS/mFAS DH" evidence="67">
    <location>
        <begin position="931"/>
        <end position="1188"/>
    </location>
</feature>
<gene>
    <name evidence="68" type="ORF">CGI_10020387</name>
</gene>
<comment type="catalytic activity">
    <reaction evidence="60">
        <text>3-oxooctanoyl-[ACP] + NADPH + H(+) = (3R)-hydroxyoctanoyl-[ACP] + NADP(+)</text>
        <dbReference type="Rhea" id="RHEA:41840"/>
        <dbReference type="Rhea" id="RHEA-COMP:9633"/>
        <dbReference type="Rhea" id="RHEA-COMP:9634"/>
        <dbReference type="ChEBI" id="CHEBI:15378"/>
        <dbReference type="ChEBI" id="CHEBI:57783"/>
        <dbReference type="ChEBI" id="CHEBI:58349"/>
        <dbReference type="ChEBI" id="CHEBI:78460"/>
        <dbReference type="ChEBI" id="CHEBI:78461"/>
    </reaction>
    <physiologicalReaction direction="left-to-right" evidence="60">
        <dbReference type="Rhea" id="RHEA:41841"/>
    </physiologicalReaction>
</comment>